<comment type="caution">
    <text evidence="2">The sequence shown here is derived from an EMBL/GenBank/DDBJ whole genome shotgun (WGS) entry which is preliminary data.</text>
</comment>
<dbReference type="Proteomes" id="UP000604046">
    <property type="component" value="Unassembled WGS sequence"/>
</dbReference>
<evidence type="ECO:0000313" key="3">
    <source>
        <dbReference type="Proteomes" id="UP000604046"/>
    </source>
</evidence>
<evidence type="ECO:0000313" key="2">
    <source>
        <dbReference type="EMBL" id="CAE7381604.1"/>
    </source>
</evidence>
<keyword evidence="3" id="KW-1185">Reference proteome</keyword>
<protein>
    <submittedName>
        <fullName evidence="2">Uncharacterized protein</fullName>
    </submittedName>
</protein>
<gene>
    <name evidence="2" type="ORF">SNAT2548_LOCUS20829</name>
</gene>
<dbReference type="EMBL" id="CAJNDS010002225">
    <property type="protein sequence ID" value="CAE7381604.1"/>
    <property type="molecule type" value="Genomic_DNA"/>
</dbReference>
<sequence length="282" mass="29567">MTYVASSPSSGLNEARPALSGRSLKDPDVTALSGCPVSTVNEGGKSGNKSNARKRTNTGSGSSSEATTVASTGHDLASKASYPFLPNVVQADLSRSLPTRFGKEQALTGWCIRSKSSKALAPSSSKLCRLARGNSQLPTIDAASLAGLMKILNQVEAYFSSLSMLPATPMLFRHNNFYTPCSLEICVGQKVVLCPLVSHPPGCCLVVVPKLPLGLALDERSGLVHGRPQEPTPGQVKYHVVAHNPTRFPPKAHVACIELTVIDGWPASDGEGPESEGASSCD</sequence>
<organism evidence="2 3">
    <name type="scientific">Symbiodinium natans</name>
    <dbReference type="NCBI Taxonomy" id="878477"/>
    <lineage>
        <taxon>Eukaryota</taxon>
        <taxon>Sar</taxon>
        <taxon>Alveolata</taxon>
        <taxon>Dinophyceae</taxon>
        <taxon>Suessiales</taxon>
        <taxon>Symbiodiniaceae</taxon>
        <taxon>Symbiodinium</taxon>
    </lineage>
</organism>
<feature type="compositionally biased region" description="Polar residues" evidence="1">
    <location>
        <begin position="57"/>
        <end position="71"/>
    </location>
</feature>
<accession>A0A812Q2X5</accession>
<name>A0A812Q2X5_9DINO</name>
<feature type="region of interest" description="Disordered" evidence="1">
    <location>
        <begin position="1"/>
        <end position="72"/>
    </location>
</feature>
<dbReference type="AlphaFoldDB" id="A0A812Q2X5"/>
<feature type="compositionally biased region" description="Polar residues" evidence="1">
    <location>
        <begin position="1"/>
        <end position="12"/>
    </location>
</feature>
<proteinExistence type="predicted"/>
<reference evidence="2" key="1">
    <citation type="submission" date="2021-02" db="EMBL/GenBank/DDBJ databases">
        <authorList>
            <person name="Dougan E. K."/>
            <person name="Rhodes N."/>
            <person name="Thang M."/>
            <person name="Chan C."/>
        </authorList>
    </citation>
    <scope>NUCLEOTIDE SEQUENCE</scope>
</reference>
<evidence type="ECO:0000256" key="1">
    <source>
        <dbReference type="SAM" id="MobiDB-lite"/>
    </source>
</evidence>